<evidence type="ECO:0000313" key="2">
    <source>
        <dbReference type="EMBL" id="KAH0455361.1"/>
    </source>
</evidence>
<dbReference type="EMBL" id="JAGFBR010000014">
    <property type="protein sequence ID" value="KAH0455361.1"/>
    <property type="molecule type" value="Genomic_DNA"/>
</dbReference>
<comment type="caution">
    <text evidence="2">The sequence shown here is derived from an EMBL/GenBank/DDBJ whole genome shotgun (WGS) entry which is preliminary data.</text>
</comment>
<gene>
    <name evidence="2" type="ORF">IEQ34_015393</name>
</gene>
<evidence type="ECO:0000313" key="3">
    <source>
        <dbReference type="Proteomes" id="UP000775213"/>
    </source>
</evidence>
<proteinExistence type="predicted"/>
<reference evidence="2 3" key="1">
    <citation type="journal article" date="2021" name="Hortic Res">
        <title>Chromosome-scale assembly of the Dendrobium chrysotoxum genome enhances the understanding of orchid evolution.</title>
        <authorList>
            <person name="Zhang Y."/>
            <person name="Zhang G.Q."/>
            <person name="Zhang D."/>
            <person name="Liu X.D."/>
            <person name="Xu X.Y."/>
            <person name="Sun W.H."/>
            <person name="Yu X."/>
            <person name="Zhu X."/>
            <person name="Wang Z.W."/>
            <person name="Zhao X."/>
            <person name="Zhong W.Y."/>
            <person name="Chen H."/>
            <person name="Yin W.L."/>
            <person name="Huang T."/>
            <person name="Niu S.C."/>
            <person name="Liu Z.J."/>
        </authorList>
    </citation>
    <scope>NUCLEOTIDE SEQUENCE [LARGE SCALE GENOMIC DNA]</scope>
    <source>
        <strain evidence="2">Lindl</strain>
    </source>
</reference>
<keyword evidence="3" id="KW-1185">Reference proteome</keyword>
<name>A0AAV7GGZ8_DENCH</name>
<evidence type="ECO:0000256" key="1">
    <source>
        <dbReference type="SAM" id="MobiDB-lite"/>
    </source>
</evidence>
<sequence>MYLIQHPRTQPNHGPKKQVGVRSQTGRRTLPRRSLLPEESPYVPEGPQTQQHPQKALEVTGNGQKRCGKCRAPVTCPGAALAGLWGHGGMGKTTFLQHRKFELKMWVCVFINFDAKKVIGDILNSNLDEMH</sequence>
<organism evidence="2 3">
    <name type="scientific">Dendrobium chrysotoxum</name>
    <name type="common">Orchid</name>
    <dbReference type="NCBI Taxonomy" id="161865"/>
    <lineage>
        <taxon>Eukaryota</taxon>
        <taxon>Viridiplantae</taxon>
        <taxon>Streptophyta</taxon>
        <taxon>Embryophyta</taxon>
        <taxon>Tracheophyta</taxon>
        <taxon>Spermatophyta</taxon>
        <taxon>Magnoliopsida</taxon>
        <taxon>Liliopsida</taxon>
        <taxon>Asparagales</taxon>
        <taxon>Orchidaceae</taxon>
        <taxon>Epidendroideae</taxon>
        <taxon>Malaxideae</taxon>
        <taxon>Dendrobiinae</taxon>
        <taxon>Dendrobium</taxon>
    </lineage>
</organism>
<dbReference type="Proteomes" id="UP000775213">
    <property type="component" value="Unassembled WGS sequence"/>
</dbReference>
<accession>A0AAV7GGZ8</accession>
<feature type="region of interest" description="Disordered" evidence="1">
    <location>
        <begin position="1"/>
        <end position="56"/>
    </location>
</feature>
<protein>
    <submittedName>
        <fullName evidence="2">Uncharacterized protein</fullName>
    </submittedName>
</protein>
<dbReference type="AlphaFoldDB" id="A0AAV7GGZ8"/>